<dbReference type="EMBL" id="QVPD01000011">
    <property type="protein sequence ID" value="RFP59521.1"/>
    <property type="molecule type" value="Genomic_DNA"/>
</dbReference>
<evidence type="ECO:0000259" key="1">
    <source>
        <dbReference type="Pfam" id="PF01738"/>
    </source>
</evidence>
<comment type="caution">
    <text evidence="2">The sequence shown here is derived from an EMBL/GenBank/DDBJ whole genome shotgun (WGS) entry which is preliminary data.</text>
</comment>
<keyword evidence="3" id="KW-1185">Reference proteome</keyword>
<dbReference type="InterPro" id="IPR002925">
    <property type="entry name" value="Dienelactn_hydro"/>
</dbReference>
<dbReference type="Pfam" id="PF01738">
    <property type="entry name" value="DLH"/>
    <property type="match status" value="1"/>
</dbReference>
<dbReference type="InterPro" id="IPR029058">
    <property type="entry name" value="AB_hydrolase_fold"/>
</dbReference>
<dbReference type="AlphaFoldDB" id="A0A372DIV8"/>
<sequence>MGRDIAFETPSGSIGGWRADPVEAPRGALVVVQEIFGVNAHLRSVVDHYAAEGYVALAPAYFDPIERGVELDYGRDGVARGKALVDELGFDRAVAITAAAAKLLCSEGLKVGVVGFCWGGTIALLGNVRLGLPAVSYYGARNLPFLDEPLRAPMQFHFGEHDRSIPPQAVAAHRAKLPAAEVWTYPAGHAFNRDSDPAVYDAASARSAHARAMELFAGALG</sequence>
<dbReference type="PANTHER" id="PTHR46623:SF6">
    <property type="entry name" value="ALPHA_BETA-HYDROLASES SUPERFAMILY PROTEIN"/>
    <property type="match status" value="1"/>
</dbReference>
<dbReference type="OrthoDB" id="9787933at2"/>
<gene>
    <name evidence="2" type="ORF">D0Y53_10325</name>
</gene>
<keyword evidence="2" id="KW-0378">Hydrolase</keyword>
<dbReference type="PANTHER" id="PTHR46623">
    <property type="entry name" value="CARBOXYMETHYLENEBUTENOLIDASE-RELATED"/>
    <property type="match status" value="1"/>
</dbReference>
<dbReference type="SUPFAM" id="SSF53474">
    <property type="entry name" value="alpha/beta-Hydrolases"/>
    <property type="match status" value="1"/>
</dbReference>
<organism evidence="2 3">
    <name type="scientific">Cognatiluteimonas weifangensis</name>
    <dbReference type="NCBI Taxonomy" id="2303539"/>
    <lineage>
        <taxon>Bacteria</taxon>
        <taxon>Pseudomonadati</taxon>
        <taxon>Pseudomonadota</taxon>
        <taxon>Gammaproteobacteria</taxon>
        <taxon>Lysobacterales</taxon>
        <taxon>Lysobacteraceae</taxon>
        <taxon>Cognatiluteimonas</taxon>
    </lineage>
</organism>
<dbReference type="InterPro" id="IPR051049">
    <property type="entry name" value="Dienelactone_hydrolase-like"/>
</dbReference>
<reference evidence="2 3" key="1">
    <citation type="submission" date="2018-08" db="EMBL/GenBank/DDBJ databases">
        <title>Lysobacter weifangensis sp. nov., a new member of the family 'Xanthomonadaceae', isolated from soil in a farmland.</title>
        <authorList>
            <person name="Zhao H."/>
        </authorList>
    </citation>
    <scope>NUCLEOTIDE SEQUENCE [LARGE SCALE GENOMIC DNA]</scope>
    <source>
        <strain evidence="2 3">WF-2</strain>
    </source>
</reference>
<dbReference type="GO" id="GO:0016787">
    <property type="term" value="F:hydrolase activity"/>
    <property type="evidence" value="ECO:0007669"/>
    <property type="project" value="UniProtKB-KW"/>
</dbReference>
<evidence type="ECO:0000313" key="2">
    <source>
        <dbReference type="EMBL" id="RFP59521.1"/>
    </source>
</evidence>
<evidence type="ECO:0000313" key="3">
    <source>
        <dbReference type="Proteomes" id="UP000262917"/>
    </source>
</evidence>
<name>A0A372DIV8_9GAMM</name>
<feature type="domain" description="Dienelactone hydrolase" evidence="1">
    <location>
        <begin position="16"/>
        <end position="217"/>
    </location>
</feature>
<protein>
    <submittedName>
        <fullName evidence="2">Dienelactone hydrolase family protein</fullName>
    </submittedName>
</protein>
<dbReference type="Proteomes" id="UP000262917">
    <property type="component" value="Unassembled WGS sequence"/>
</dbReference>
<dbReference type="Gene3D" id="3.40.50.1820">
    <property type="entry name" value="alpha/beta hydrolase"/>
    <property type="match status" value="1"/>
</dbReference>
<dbReference type="RefSeq" id="WP_117203175.1">
    <property type="nucleotide sequence ID" value="NZ_JBHTBK010000019.1"/>
</dbReference>
<accession>A0A372DIV8</accession>
<proteinExistence type="predicted"/>